<evidence type="ECO:0000313" key="1">
    <source>
        <dbReference type="EMBL" id="GHH20974.1"/>
    </source>
</evidence>
<evidence type="ECO:0008006" key="3">
    <source>
        <dbReference type="Google" id="ProtNLM"/>
    </source>
</evidence>
<dbReference type="EMBL" id="BNAQ01000004">
    <property type="protein sequence ID" value="GHH20974.1"/>
    <property type="molecule type" value="Genomic_DNA"/>
</dbReference>
<keyword evidence="2" id="KW-1185">Reference proteome</keyword>
<proteinExistence type="predicted"/>
<organism evidence="1 2">
    <name type="scientific">Sphingomonas glacialis</name>
    <dbReference type="NCBI Taxonomy" id="658225"/>
    <lineage>
        <taxon>Bacteria</taxon>
        <taxon>Pseudomonadati</taxon>
        <taxon>Pseudomonadota</taxon>
        <taxon>Alphaproteobacteria</taxon>
        <taxon>Sphingomonadales</taxon>
        <taxon>Sphingomonadaceae</taxon>
        <taxon>Sphingomonas</taxon>
    </lineage>
</organism>
<accession>A0ABQ3LMP6</accession>
<reference evidence="2" key="1">
    <citation type="journal article" date="2019" name="Int. J. Syst. Evol. Microbiol.">
        <title>The Global Catalogue of Microorganisms (GCM) 10K type strain sequencing project: providing services to taxonomists for standard genome sequencing and annotation.</title>
        <authorList>
            <consortium name="The Broad Institute Genomics Platform"/>
            <consortium name="The Broad Institute Genome Sequencing Center for Infectious Disease"/>
            <person name="Wu L."/>
            <person name="Ma J."/>
        </authorList>
    </citation>
    <scope>NUCLEOTIDE SEQUENCE [LARGE SCALE GENOMIC DNA]</scope>
    <source>
        <strain evidence="2">CGMCC 1.8957</strain>
    </source>
</reference>
<protein>
    <recommendedName>
        <fullName evidence="3">Helicase/UvrB N-terminal domain-containing protein</fullName>
    </recommendedName>
</protein>
<dbReference type="RefSeq" id="WP_189676866.1">
    <property type="nucleotide sequence ID" value="NZ_BNAQ01000004.1"/>
</dbReference>
<evidence type="ECO:0000313" key="2">
    <source>
        <dbReference type="Proteomes" id="UP000652430"/>
    </source>
</evidence>
<sequence>MKLFDSAFIKEISKHHPGMVSHFDDLHCRFKKALEGKSNPNFYVVPWETGLGKSTFIKSFLAEWKSEGFENGGSVLIALNTKAEIKEFAAGCGLEVQDYSVYTSDEKLNGLGRGSNNSPDARVLFTTHKMIRERLRKKKFNSAEEFYYKGQPRTLRIWDEAAVQAEPITIRLDDVVKLVGPVRPRYPEWIAGIEAFVAEARASEAGSVALVPTKFGTGKQFVYHEKAPPALSSEQQRIAKTLKAAAGCRLLVIDSGRYGKILVGAGAALPADLAPMFIFDASARVRDTYKLWGEKDGNVEILPPATRNFEGLTVNIWQAGCGIEVLEDANARSRLLRGVAKAIDAIPGQKSLVIGYKSRDLFDIERELLEGIAIPKDLRFRHWGRHYGTNEFADIQNLFVMGGFPQSQASYQASYLAASGIDISGSKGTEWLDFRRSELKHNLLQAVSRGNVRNGVDGGCGRCVVHLVMPANYNPDTLVRETFPGCTVEVWEPFGTVLKGQAKRVFDELQRIAETGEVETIAKAKVCATVEIATAARFGQVLATRGLGAALLAIGISQNNKHFVFNSPGPVSLGRMDNVVPICGLGATTDLSSFLSKAA</sequence>
<comment type="caution">
    <text evidence="1">The sequence shown here is derived from an EMBL/GenBank/DDBJ whole genome shotgun (WGS) entry which is preliminary data.</text>
</comment>
<dbReference type="Proteomes" id="UP000652430">
    <property type="component" value="Unassembled WGS sequence"/>
</dbReference>
<gene>
    <name evidence="1" type="ORF">GCM10008023_29510</name>
</gene>
<name>A0ABQ3LMP6_9SPHN</name>